<comment type="subcellular location">
    <subcellularLocation>
        <location evidence="1">Cell membrane</location>
        <topology evidence="1">Multi-pass membrane protein</topology>
    </subcellularLocation>
</comment>
<feature type="transmembrane region" description="Helical" evidence="8">
    <location>
        <begin position="246"/>
        <end position="267"/>
    </location>
</feature>
<feature type="signal peptide" evidence="9">
    <location>
        <begin position="1"/>
        <end position="21"/>
    </location>
</feature>
<organism evidence="11 12">
    <name type="scientific">Neohortaea acidophila</name>
    <dbReference type="NCBI Taxonomy" id="245834"/>
    <lineage>
        <taxon>Eukaryota</taxon>
        <taxon>Fungi</taxon>
        <taxon>Dikarya</taxon>
        <taxon>Ascomycota</taxon>
        <taxon>Pezizomycotina</taxon>
        <taxon>Dothideomycetes</taxon>
        <taxon>Dothideomycetidae</taxon>
        <taxon>Mycosphaerellales</taxon>
        <taxon>Teratosphaeriaceae</taxon>
        <taxon>Neohortaea</taxon>
    </lineage>
</organism>
<keyword evidence="2" id="KW-0813">Transport</keyword>
<keyword evidence="4 8" id="KW-0812">Transmembrane</keyword>
<dbReference type="OrthoDB" id="442352at2759"/>
<dbReference type="RefSeq" id="XP_033592493.1">
    <property type="nucleotide sequence ID" value="XM_033735125.1"/>
</dbReference>
<evidence type="ECO:0000256" key="7">
    <source>
        <dbReference type="SAM" id="MobiDB-lite"/>
    </source>
</evidence>
<feature type="compositionally biased region" description="Basic and acidic residues" evidence="7">
    <location>
        <begin position="300"/>
        <end position="332"/>
    </location>
</feature>
<dbReference type="Proteomes" id="UP000799767">
    <property type="component" value="Unassembled WGS sequence"/>
</dbReference>
<evidence type="ECO:0000256" key="9">
    <source>
        <dbReference type="SAM" id="SignalP"/>
    </source>
</evidence>
<keyword evidence="5 8" id="KW-1133">Transmembrane helix</keyword>
<feature type="chain" id="PRO_5025588095" description="Citrate transporter-like domain-containing protein" evidence="9">
    <location>
        <begin position="22"/>
        <end position="622"/>
    </location>
</feature>
<dbReference type="InterPro" id="IPR004680">
    <property type="entry name" value="Cit_transptr-like_dom"/>
</dbReference>
<feature type="transmembrane region" description="Helical" evidence="8">
    <location>
        <begin position="488"/>
        <end position="514"/>
    </location>
</feature>
<evidence type="ECO:0000256" key="1">
    <source>
        <dbReference type="ARBA" id="ARBA00004651"/>
    </source>
</evidence>
<keyword evidence="3" id="KW-1003">Cell membrane</keyword>
<keyword evidence="9" id="KW-0732">Signal</keyword>
<reference evidence="11" key="1">
    <citation type="journal article" date="2020" name="Stud. Mycol.">
        <title>101 Dothideomycetes genomes: a test case for predicting lifestyles and emergence of pathogens.</title>
        <authorList>
            <person name="Haridas S."/>
            <person name="Albert R."/>
            <person name="Binder M."/>
            <person name="Bloem J."/>
            <person name="Labutti K."/>
            <person name="Salamov A."/>
            <person name="Andreopoulos B."/>
            <person name="Baker S."/>
            <person name="Barry K."/>
            <person name="Bills G."/>
            <person name="Bluhm B."/>
            <person name="Cannon C."/>
            <person name="Castanera R."/>
            <person name="Culley D."/>
            <person name="Daum C."/>
            <person name="Ezra D."/>
            <person name="Gonzalez J."/>
            <person name="Henrissat B."/>
            <person name="Kuo A."/>
            <person name="Liang C."/>
            <person name="Lipzen A."/>
            <person name="Lutzoni F."/>
            <person name="Magnuson J."/>
            <person name="Mondo S."/>
            <person name="Nolan M."/>
            <person name="Ohm R."/>
            <person name="Pangilinan J."/>
            <person name="Park H.-J."/>
            <person name="Ramirez L."/>
            <person name="Alfaro M."/>
            <person name="Sun H."/>
            <person name="Tritt A."/>
            <person name="Yoshinaga Y."/>
            <person name="Zwiers L.-H."/>
            <person name="Turgeon B."/>
            <person name="Goodwin S."/>
            <person name="Spatafora J."/>
            <person name="Crous P."/>
            <person name="Grigoriev I."/>
        </authorList>
    </citation>
    <scope>NUCLEOTIDE SEQUENCE</scope>
    <source>
        <strain evidence="11">CBS 113389</strain>
    </source>
</reference>
<dbReference type="Pfam" id="PF03600">
    <property type="entry name" value="CitMHS"/>
    <property type="match status" value="1"/>
</dbReference>
<feature type="domain" description="Citrate transporter-like" evidence="10">
    <location>
        <begin position="40"/>
        <end position="261"/>
    </location>
</feature>
<feature type="region of interest" description="Disordered" evidence="7">
    <location>
        <begin position="199"/>
        <end position="219"/>
    </location>
</feature>
<evidence type="ECO:0000313" key="11">
    <source>
        <dbReference type="EMBL" id="KAF2485924.1"/>
    </source>
</evidence>
<feature type="compositionally biased region" description="Basic and acidic residues" evidence="7">
    <location>
        <begin position="371"/>
        <end position="406"/>
    </location>
</feature>
<dbReference type="GeneID" id="54476127"/>
<accession>A0A6A6Q1Q6</accession>
<dbReference type="PANTHER" id="PTHR43302">
    <property type="entry name" value="TRANSPORTER ARSB-RELATED"/>
    <property type="match status" value="1"/>
</dbReference>
<proteinExistence type="predicted"/>
<dbReference type="PANTHER" id="PTHR43302:SF5">
    <property type="entry name" value="TRANSPORTER ARSB-RELATED"/>
    <property type="match status" value="1"/>
</dbReference>
<feature type="transmembrane region" description="Helical" evidence="8">
    <location>
        <begin position="588"/>
        <end position="607"/>
    </location>
</feature>
<sequence length="622" mass="68859">MNFLTAPLIADLFLLACTAIGREEVEAGTYGADHIQPIYIMLFFISLAYIAISIDASGLIRWLSLKVLQKGGSRGHLLYFYLYCFFFSLASFIGNDPIILSGTPFLAYMTRVSANIRDPEAWIFTQFSVANVASAILVSSNPTNLVLSGAFNIKFIVYTANMIVPVVVTAILYFPFLLYYVFRDDALIPKKIQMHELPPGERKTPVNPNVPFSKGIAPEDEDKDTEEARLLSLEEVINPYLDKRSAIFSASIMAVTLVAILAVNASSKEEHPVFWITLPAAVIVFTWDMSWGWKHRHETRKVAAEGRRKIEERKREDAREIFNEKDGQREDVAVDGQLSSQQKVEQSADARPIPDSDPCDYDSSTATGTETKSDSSLSHDKPVHDTPDANEAAETRGNGEADEKVEAVAYEGRTKRRTDLETLMAERWVWARDTFPTATSVLSHLPFPLVPFSLCMFVLVQALVSRGWVTVFAWGWNDWVQKTGTVGAIGGMAFISVLLCNFAGTNIGTTILLARVVQEWVSIHETSGNYISQRTFWATIYSMALGLNYGAFSTAFSASLAGLLWRSILAAKGIPVSARRFAIVNVRLIAFTMVVGCAVLIGEVYIVRKDVPYRMQSSAGGG</sequence>
<feature type="transmembrane region" description="Helical" evidence="8">
    <location>
        <begin position="535"/>
        <end position="568"/>
    </location>
</feature>
<feature type="transmembrane region" description="Helical" evidence="8">
    <location>
        <begin position="155"/>
        <end position="182"/>
    </location>
</feature>
<feature type="transmembrane region" description="Helical" evidence="8">
    <location>
        <begin position="37"/>
        <end position="64"/>
    </location>
</feature>
<evidence type="ECO:0000256" key="5">
    <source>
        <dbReference type="ARBA" id="ARBA00022989"/>
    </source>
</evidence>
<evidence type="ECO:0000313" key="12">
    <source>
        <dbReference type="Proteomes" id="UP000799767"/>
    </source>
</evidence>
<evidence type="ECO:0000256" key="4">
    <source>
        <dbReference type="ARBA" id="ARBA00022692"/>
    </source>
</evidence>
<evidence type="ECO:0000256" key="2">
    <source>
        <dbReference type="ARBA" id="ARBA00022448"/>
    </source>
</evidence>
<dbReference type="GO" id="GO:0005886">
    <property type="term" value="C:plasma membrane"/>
    <property type="evidence" value="ECO:0007669"/>
    <property type="project" value="UniProtKB-SubCell"/>
</dbReference>
<feature type="transmembrane region" description="Helical" evidence="8">
    <location>
        <begin position="449"/>
        <end position="476"/>
    </location>
</feature>
<feature type="transmembrane region" description="Helical" evidence="8">
    <location>
        <begin position="76"/>
        <end position="94"/>
    </location>
</feature>
<protein>
    <recommendedName>
        <fullName evidence="10">Citrate transporter-like domain-containing protein</fullName>
    </recommendedName>
</protein>
<name>A0A6A6Q1Q6_9PEZI</name>
<feature type="transmembrane region" description="Helical" evidence="8">
    <location>
        <begin position="273"/>
        <end position="291"/>
    </location>
</feature>
<dbReference type="GO" id="GO:0055085">
    <property type="term" value="P:transmembrane transport"/>
    <property type="evidence" value="ECO:0007669"/>
    <property type="project" value="InterPro"/>
</dbReference>
<dbReference type="AlphaFoldDB" id="A0A6A6Q1Q6"/>
<evidence type="ECO:0000256" key="6">
    <source>
        <dbReference type="ARBA" id="ARBA00023136"/>
    </source>
</evidence>
<dbReference type="EMBL" id="MU001632">
    <property type="protein sequence ID" value="KAF2485924.1"/>
    <property type="molecule type" value="Genomic_DNA"/>
</dbReference>
<gene>
    <name evidence="11" type="ORF">BDY17DRAFT_307524</name>
</gene>
<feature type="region of interest" description="Disordered" evidence="7">
    <location>
        <begin position="298"/>
        <end position="409"/>
    </location>
</feature>
<evidence type="ECO:0000256" key="3">
    <source>
        <dbReference type="ARBA" id="ARBA00022475"/>
    </source>
</evidence>
<keyword evidence="6 8" id="KW-0472">Membrane</keyword>
<evidence type="ECO:0000259" key="10">
    <source>
        <dbReference type="Pfam" id="PF03600"/>
    </source>
</evidence>
<keyword evidence="12" id="KW-1185">Reference proteome</keyword>
<evidence type="ECO:0000256" key="8">
    <source>
        <dbReference type="SAM" id="Phobius"/>
    </source>
</evidence>